<reference evidence="2" key="1">
    <citation type="journal article" date="2013" name="Nature">
        <title>Draft genome of the wheat A-genome progenitor Triticum urartu.</title>
        <authorList>
            <person name="Ling H.Q."/>
            <person name="Zhao S."/>
            <person name="Liu D."/>
            <person name="Wang J."/>
            <person name="Sun H."/>
            <person name="Zhang C."/>
            <person name="Fan H."/>
            <person name="Li D."/>
            <person name="Dong L."/>
            <person name="Tao Y."/>
            <person name="Gao C."/>
            <person name="Wu H."/>
            <person name="Li Y."/>
            <person name="Cui Y."/>
            <person name="Guo X."/>
            <person name="Zheng S."/>
            <person name="Wang B."/>
            <person name="Yu K."/>
            <person name="Liang Q."/>
            <person name="Yang W."/>
            <person name="Lou X."/>
            <person name="Chen J."/>
            <person name="Feng M."/>
            <person name="Jian J."/>
            <person name="Zhang X."/>
            <person name="Luo G."/>
            <person name="Jiang Y."/>
            <person name="Liu J."/>
            <person name="Wang Z."/>
            <person name="Sha Y."/>
            <person name="Zhang B."/>
            <person name="Wu H."/>
            <person name="Tang D."/>
            <person name="Shen Q."/>
            <person name="Xue P."/>
            <person name="Zou S."/>
            <person name="Wang X."/>
            <person name="Liu X."/>
            <person name="Wang F."/>
            <person name="Yang Y."/>
            <person name="An X."/>
            <person name="Dong Z."/>
            <person name="Zhang K."/>
            <person name="Zhang X."/>
            <person name="Luo M.C."/>
            <person name="Dvorak J."/>
            <person name="Tong Y."/>
            <person name="Wang J."/>
            <person name="Yang H."/>
            <person name="Li Z."/>
            <person name="Wang D."/>
            <person name="Zhang A."/>
            <person name="Wang J."/>
        </authorList>
    </citation>
    <scope>NUCLEOTIDE SEQUENCE</scope>
</reference>
<dbReference type="EMBL" id="KD120298">
    <property type="protein sequence ID" value="EMS59482.1"/>
    <property type="molecule type" value="Genomic_DNA"/>
</dbReference>
<name>M7ZHB6_TRIUA</name>
<dbReference type="AlphaFoldDB" id="M7ZHB6"/>
<proteinExistence type="predicted"/>
<organism evidence="2">
    <name type="scientific">Triticum urartu</name>
    <name type="common">Red wild einkorn</name>
    <name type="synonym">Crithodium urartu</name>
    <dbReference type="NCBI Taxonomy" id="4572"/>
    <lineage>
        <taxon>Eukaryota</taxon>
        <taxon>Viridiplantae</taxon>
        <taxon>Streptophyta</taxon>
        <taxon>Embryophyta</taxon>
        <taxon>Tracheophyta</taxon>
        <taxon>Spermatophyta</taxon>
        <taxon>Magnoliopsida</taxon>
        <taxon>Liliopsida</taxon>
        <taxon>Poales</taxon>
        <taxon>Poaceae</taxon>
        <taxon>BOP clade</taxon>
        <taxon>Pooideae</taxon>
        <taxon>Triticodae</taxon>
        <taxon>Triticeae</taxon>
        <taxon>Triticinae</taxon>
        <taxon>Triticum</taxon>
    </lineage>
</organism>
<evidence type="ECO:0000313" key="2">
    <source>
        <dbReference type="EMBL" id="EMS59482.1"/>
    </source>
</evidence>
<protein>
    <submittedName>
        <fullName evidence="2">Uncharacterized protein</fullName>
    </submittedName>
</protein>
<evidence type="ECO:0000256" key="1">
    <source>
        <dbReference type="SAM" id="MobiDB-lite"/>
    </source>
</evidence>
<sequence length="103" mass="10953">MALPPVFSGGRVPSSYRCLATVLLPRTRRHRPPTGSVPPPPPRSYAAGRDPASRIHVPASPSTLSDACTRRDTSCLPISPPTLPSPQPRIAPAGIHYAVHPVH</sequence>
<accession>M7ZHB6</accession>
<gene>
    <name evidence="2" type="ORF">TRIUR3_29339</name>
</gene>
<feature type="region of interest" description="Disordered" evidence="1">
    <location>
        <begin position="24"/>
        <end position="68"/>
    </location>
</feature>